<name>A0A8J6Y2Q5_9BACT</name>
<dbReference type="AlphaFoldDB" id="A0A8J6Y2Q5"/>
<gene>
    <name evidence="3" type="ORF">IFK94_13990</name>
</gene>
<dbReference type="GO" id="GO:0008714">
    <property type="term" value="F:AMP nucleosidase activity"/>
    <property type="evidence" value="ECO:0007669"/>
    <property type="project" value="UniProtKB-EC"/>
</dbReference>
<dbReference type="Gene3D" id="3.40.50.450">
    <property type="match status" value="1"/>
</dbReference>
<keyword evidence="2" id="KW-0203">Cytokinin biosynthesis</keyword>
<dbReference type="GO" id="GO:0009691">
    <property type="term" value="P:cytokinin biosynthetic process"/>
    <property type="evidence" value="ECO:0007669"/>
    <property type="project" value="UniProtKB-UniRule"/>
</dbReference>
<proteinExistence type="inferred from homology"/>
<organism evidence="3 4">
    <name type="scientific">Candidatus Polarisedimenticola svalbardensis</name>
    <dbReference type="NCBI Taxonomy" id="2886004"/>
    <lineage>
        <taxon>Bacteria</taxon>
        <taxon>Pseudomonadati</taxon>
        <taxon>Acidobacteriota</taxon>
        <taxon>Candidatus Polarisedimenticolia</taxon>
        <taxon>Candidatus Polarisedimenticolales</taxon>
        <taxon>Candidatus Polarisedimenticolaceae</taxon>
        <taxon>Candidatus Polarisedimenticola</taxon>
    </lineage>
</organism>
<evidence type="ECO:0000256" key="1">
    <source>
        <dbReference type="ARBA" id="ARBA00000274"/>
    </source>
</evidence>
<dbReference type="Pfam" id="PF03641">
    <property type="entry name" value="Lysine_decarbox"/>
    <property type="match status" value="1"/>
</dbReference>
<protein>
    <recommendedName>
        <fullName evidence="2">Cytokinin riboside 5'-monophosphate phosphoribohydrolase</fullName>
        <ecNumber evidence="2">3.2.2.n1</ecNumber>
    </recommendedName>
</protein>
<comment type="caution">
    <text evidence="3">The sequence shown here is derived from an EMBL/GenBank/DDBJ whole genome shotgun (WGS) entry which is preliminary data.</text>
</comment>
<reference evidence="3 4" key="1">
    <citation type="submission" date="2020-08" db="EMBL/GenBank/DDBJ databases">
        <title>Acidobacteriota in marine sediments use diverse sulfur dissimilation pathways.</title>
        <authorList>
            <person name="Wasmund K."/>
        </authorList>
    </citation>
    <scope>NUCLEOTIDE SEQUENCE [LARGE SCALE GENOMIC DNA]</scope>
    <source>
        <strain evidence="3">MAG AM4</strain>
    </source>
</reference>
<sequence>MGDIKKILDSPSYIKAYKDVEFLNREELRPVRLQLELRKAELIMQDEGVESTIVVFGSARTDEDHPYYKAAREFSRIVSTACQLDGKCEYVVVTGGGPGIMEAANRGADDVGAKSIGLNISLPFEQAPNPYITPELCFDFHYFAIRKMHFLMRARALAAFPGGFGTLDELFETLTLIQTGKSDPVPVILFGQEYWERLINFDVLVDEGMISPKDLDLFSYAETPEEAWKVITDFHAVK</sequence>
<evidence type="ECO:0000313" key="4">
    <source>
        <dbReference type="Proteomes" id="UP000648239"/>
    </source>
</evidence>
<comment type="similarity">
    <text evidence="2">Belongs to the LOG family.</text>
</comment>
<dbReference type="InterPro" id="IPR031100">
    <property type="entry name" value="LOG_fam"/>
</dbReference>
<comment type="catalytic activity">
    <reaction evidence="1">
        <text>AMP + H2O = D-ribose 5-phosphate + adenine</text>
        <dbReference type="Rhea" id="RHEA:20129"/>
        <dbReference type="ChEBI" id="CHEBI:15377"/>
        <dbReference type="ChEBI" id="CHEBI:16708"/>
        <dbReference type="ChEBI" id="CHEBI:78346"/>
        <dbReference type="ChEBI" id="CHEBI:456215"/>
        <dbReference type="EC" id="3.2.2.4"/>
    </reaction>
</comment>
<accession>A0A8J6Y2Q5</accession>
<dbReference type="PANTHER" id="PTHR43393:SF3">
    <property type="entry name" value="LYSINE DECARBOXYLASE-LIKE PROTEIN"/>
    <property type="match status" value="1"/>
</dbReference>
<dbReference type="Proteomes" id="UP000648239">
    <property type="component" value="Unassembled WGS sequence"/>
</dbReference>
<dbReference type="SUPFAM" id="SSF102405">
    <property type="entry name" value="MCP/YpsA-like"/>
    <property type="match status" value="1"/>
</dbReference>
<dbReference type="InterPro" id="IPR005269">
    <property type="entry name" value="LOG"/>
</dbReference>
<dbReference type="EMBL" id="JACXWD010000068">
    <property type="protein sequence ID" value="MBD3869227.1"/>
    <property type="molecule type" value="Genomic_DNA"/>
</dbReference>
<evidence type="ECO:0000256" key="2">
    <source>
        <dbReference type="RuleBase" id="RU363015"/>
    </source>
</evidence>
<dbReference type="GO" id="GO:0005829">
    <property type="term" value="C:cytosol"/>
    <property type="evidence" value="ECO:0007669"/>
    <property type="project" value="TreeGrafter"/>
</dbReference>
<evidence type="ECO:0000313" key="3">
    <source>
        <dbReference type="EMBL" id="MBD3869227.1"/>
    </source>
</evidence>
<dbReference type="EC" id="3.2.2.n1" evidence="2"/>
<dbReference type="NCBIfam" id="TIGR00730">
    <property type="entry name" value="Rossman fold protein, TIGR00730 family"/>
    <property type="match status" value="1"/>
</dbReference>
<dbReference type="InterPro" id="IPR052341">
    <property type="entry name" value="LOG_family_nucleotidases"/>
</dbReference>
<keyword evidence="2" id="KW-0378">Hydrolase</keyword>
<dbReference type="PANTHER" id="PTHR43393">
    <property type="entry name" value="CYTOKININ RIBOSIDE 5'-MONOPHOSPHATE PHOSPHORIBOHYDROLASE"/>
    <property type="match status" value="1"/>
</dbReference>